<dbReference type="SUPFAM" id="SSF52540">
    <property type="entry name" value="P-loop containing nucleoside triphosphate hydrolases"/>
    <property type="match status" value="1"/>
</dbReference>
<accession>A0A517MRM4</accession>
<keyword evidence="2" id="KW-1185">Reference proteome</keyword>
<reference evidence="1 2" key="1">
    <citation type="submission" date="2019-02" db="EMBL/GenBank/DDBJ databases">
        <title>Deep-cultivation of Planctomycetes and their phenomic and genomic characterization uncovers novel biology.</title>
        <authorList>
            <person name="Wiegand S."/>
            <person name="Jogler M."/>
            <person name="Boedeker C."/>
            <person name="Pinto D."/>
            <person name="Vollmers J."/>
            <person name="Rivas-Marin E."/>
            <person name="Kohn T."/>
            <person name="Peeters S.H."/>
            <person name="Heuer A."/>
            <person name="Rast P."/>
            <person name="Oberbeckmann S."/>
            <person name="Bunk B."/>
            <person name="Jeske O."/>
            <person name="Meyerdierks A."/>
            <person name="Storesund J.E."/>
            <person name="Kallscheuer N."/>
            <person name="Luecker S."/>
            <person name="Lage O.M."/>
            <person name="Pohl T."/>
            <person name="Merkel B.J."/>
            <person name="Hornburger P."/>
            <person name="Mueller R.-W."/>
            <person name="Bruemmer F."/>
            <person name="Labrenz M."/>
            <person name="Spormann A.M."/>
            <person name="Op den Camp H."/>
            <person name="Overmann J."/>
            <person name="Amann R."/>
            <person name="Jetten M.S.M."/>
            <person name="Mascher T."/>
            <person name="Medema M.H."/>
            <person name="Devos D.P."/>
            <person name="Kaster A.-K."/>
            <person name="Ovreas L."/>
            <person name="Rohde M."/>
            <person name="Galperin M.Y."/>
            <person name="Jogler C."/>
        </authorList>
    </citation>
    <scope>NUCLEOTIDE SEQUENCE [LARGE SCALE GENOMIC DNA]</scope>
    <source>
        <strain evidence="1 2">HG15A2</strain>
    </source>
</reference>
<dbReference type="Proteomes" id="UP000319852">
    <property type="component" value="Chromosome"/>
</dbReference>
<name>A0A517MRM4_9BACT</name>
<evidence type="ECO:0008006" key="3">
    <source>
        <dbReference type="Google" id="ProtNLM"/>
    </source>
</evidence>
<dbReference type="Gene3D" id="3.40.50.300">
    <property type="entry name" value="P-loop containing nucleotide triphosphate hydrolases"/>
    <property type="match status" value="1"/>
</dbReference>
<dbReference type="InterPro" id="IPR027417">
    <property type="entry name" value="P-loop_NTPase"/>
</dbReference>
<protein>
    <recommendedName>
        <fullName evidence="3">Sulfotransferase</fullName>
    </recommendedName>
</protein>
<proteinExistence type="predicted"/>
<dbReference type="EMBL" id="CP036263">
    <property type="protein sequence ID" value="QDS97525.1"/>
    <property type="molecule type" value="Genomic_DNA"/>
</dbReference>
<organism evidence="1 2">
    <name type="scientific">Adhaeretor mobilis</name>
    <dbReference type="NCBI Taxonomy" id="1930276"/>
    <lineage>
        <taxon>Bacteria</taxon>
        <taxon>Pseudomonadati</taxon>
        <taxon>Planctomycetota</taxon>
        <taxon>Planctomycetia</taxon>
        <taxon>Pirellulales</taxon>
        <taxon>Lacipirellulaceae</taxon>
        <taxon>Adhaeretor</taxon>
    </lineage>
</organism>
<dbReference type="AlphaFoldDB" id="A0A517MRM4"/>
<dbReference type="OrthoDB" id="5432096at2"/>
<evidence type="ECO:0000313" key="2">
    <source>
        <dbReference type="Proteomes" id="UP000319852"/>
    </source>
</evidence>
<sequence>MESDDQLLTRPIVVVGAPRSGTTRLGQLIAAHPSLHEVEEPRLTWRYGNDSKSDALRPEDARPEVIAHIRKSFAEQIRKSGKTRLLEKTPSNSLRLGFVLRVLPDAKLVHITRNGIDSSLSIRSFWQNASQGTQHVMPGKWKARLREIKLRQIPYYAMEVLRRLAPRPLTKVVGKNLWGPRLPGLRGMVEELDLLEVAAQQWRACVEAARADGLQFAKESYNEIKLEELSLETFCRVLGFLELEDEHAVIENFQKVIDPKLATARRSAATAEDLVLLRKWIEPTMQWLDYDWPR</sequence>
<evidence type="ECO:0000313" key="1">
    <source>
        <dbReference type="EMBL" id="QDS97525.1"/>
    </source>
</evidence>
<gene>
    <name evidence="1" type="ORF">HG15A2_07880</name>
</gene>
<dbReference type="RefSeq" id="WP_145057977.1">
    <property type="nucleotide sequence ID" value="NZ_CP036263.1"/>
</dbReference>
<dbReference type="KEGG" id="amob:HG15A2_07880"/>
<dbReference type="Pfam" id="PF13469">
    <property type="entry name" value="Sulfotransfer_3"/>
    <property type="match status" value="1"/>
</dbReference>